<keyword evidence="2" id="KW-0479">Metal-binding</keyword>
<name>A0A4S3ZPR2_9FLAO</name>
<dbReference type="Pfam" id="PF00127">
    <property type="entry name" value="Copper-bind"/>
    <property type="match status" value="1"/>
</dbReference>
<evidence type="ECO:0000256" key="6">
    <source>
        <dbReference type="SAM" id="SignalP"/>
    </source>
</evidence>
<evidence type="ECO:0000313" key="9">
    <source>
        <dbReference type="Proteomes" id="UP000307507"/>
    </source>
</evidence>
<dbReference type="PROSITE" id="PS00196">
    <property type="entry name" value="COPPER_BLUE"/>
    <property type="match status" value="1"/>
</dbReference>
<proteinExistence type="predicted"/>
<accession>A0A4S3ZPR2</accession>
<dbReference type="PANTHER" id="PTHR38439:SF2">
    <property type="entry name" value="OUTER MEMBRANE PROTEIN H.8"/>
    <property type="match status" value="1"/>
</dbReference>
<organism evidence="8 9">
    <name type="scientific">Flavobacterium supellecticarium</name>
    <dbReference type="NCBI Taxonomy" id="2565924"/>
    <lineage>
        <taxon>Bacteria</taxon>
        <taxon>Pseudomonadati</taxon>
        <taxon>Bacteroidota</taxon>
        <taxon>Flavobacteriia</taxon>
        <taxon>Flavobacteriales</taxon>
        <taxon>Flavobacteriaceae</taxon>
        <taxon>Flavobacterium</taxon>
    </lineage>
</organism>
<dbReference type="NCBIfam" id="TIGR02695">
    <property type="entry name" value="azurin"/>
    <property type="match status" value="1"/>
</dbReference>
<keyword evidence="4" id="KW-0186">Copper</keyword>
<dbReference type="InterPro" id="IPR028871">
    <property type="entry name" value="BlueCu_1_BS"/>
</dbReference>
<dbReference type="PROSITE" id="PS51257">
    <property type="entry name" value="PROKAR_LIPOPROTEIN"/>
    <property type="match status" value="1"/>
</dbReference>
<evidence type="ECO:0000256" key="3">
    <source>
        <dbReference type="ARBA" id="ARBA00022982"/>
    </source>
</evidence>
<dbReference type="InterPro" id="IPR050845">
    <property type="entry name" value="Cu-binding_ET"/>
</dbReference>
<evidence type="ECO:0000256" key="4">
    <source>
        <dbReference type="ARBA" id="ARBA00023008"/>
    </source>
</evidence>
<keyword evidence="3" id="KW-0249">Electron transport</keyword>
<dbReference type="OrthoDB" id="9814063at2"/>
<dbReference type="Proteomes" id="UP000307507">
    <property type="component" value="Unassembled WGS sequence"/>
</dbReference>
<dbReference type="Gene3D" id="2.60.40.420">
    <property type="entry name" value="Cupredoxins - blue copper proteins"/>
    <property type="match status" value="1"/>
</dbReference>
<gene>
    <name evidence="8" type="primary">azu</name>
    <name evidence="8" type="ORF">E6C50_16825</name>
</gene>
<dbReference type="InterPro" id="IPR014068">
    <property type="entry name" value="Azurin"/>
</dbReference>
<feature type="signal peptide" evidence="6">
    <location>
        <begin position="1"/>
        <end position="19"/>
    </location>
</feature>
<sequence>MKKFIRLSVLVSIITMATACKNRNETTVPETTPTTEQNETVSTSENTLEIESTDQMQYSTNELKTGVGTVTLTLKHTGKMDKAVMGHNLIILKPGTDIAAFTQKAALAKATDYIPESEKASIIAHTRLLGGGESDTIEFSISEPGTYDFLCSFPGHAALMKGKLVVE</sequence>
<comment type="caution">
    <text evidence="8">The sequence shown here is derived from an EMBL/GenBank/DDBJ whole genome shotgun (WGS) entry which is preliminary data.</text>
</comment>
<evidence type="ECO:0000256" key="2">
    <source>
        <dbReference type="ARBA" id="ARBA00022723"/>
    </source>
</evidence>
<dbReference type="EMBL" id="SSNZ01000012">
    <property type="protein sequence ID" value="THF47424.1"/>
    <property type="molecule type" value="Genomic_DNA"/>
</dbReference>
<evidence type="ECO:0000313" key="8">
    <source>
        <dbReference type="EMBL" id="THF47424.1"/>
    </source>
</evidence>
<dbReference type="GO" id="GO:0005507">
    <property type="term" value="F:copper ion binding"/>
    <property type="evidence" value="ECO:0007669"/>
    <property type="project" value="InterPro"/>
</dbReference>
<dbReference type="InterPro" id="IPR000923">
    <property type="entry name" value="BlueCu_1"/>
</dbReference>
<reference evidence="8 9" key="1">
    <citation type="submission" date="2019-04" db="EMBL/GenBank/DDBJ databases">
        <title>Flavobacterium sp. nov. isolated from construction timber.</title>
        <authorList>
            <person name="Lin S.-Y."/>
            <person name="Chang C.-T."/>
            <person name="Young C.-C."/>
        </authorList>
    </citation>
    <scope>NUCLEOTIDE SEQUENCE [LARGE SCALE GENOMIC DNA]</scope>
    <source>
        <strain evidence="8 9">CC-CTC003</strain>
    </source>
</reference>
<dbReference type="GO" id="GO:0009055">
    <property type="term" value="F:electron transfer activity"/>
    <property type="evidence" value="ECO:0007669"/>
    <property type="project" value="InterPro"/>
</dbReference>
<evidence type="ECO:0000256" key="1">
    <source>
        <dbReference type="ARBA" id="ARBA00022448"/>
    </source>
</evidence>
<keyword evidence="6" id="KW-0732">Signal</keyword>
<dbReference type="RefSeq" id="WP_136404413.1">
    <property type="nucleotide sequence ID" value="NZ_SSNZ01000012.1"/>
</dbReference>
<protein>
    <submittedName>
        <fullName evidence="8">Azurin</fullName>
    </submittedName>
</protein>
<dbReference type="CDD" id="cd13922">
    <property type="entry name" value="Azurin"/>
    <property type="match status" value="1"/>
</dbReference>
<keyword evidence="1" id="KW-0813">Transport</keyword>
<feature type="compositionally biased region" description="Low complexity" evidence="5">
    <location>
        <begin position="25"/>
        <end position="43"/>
    </location>
</feature>
<evidence type="ECO:0000256" key="5">
    <source>
        <dbReference type="SAM" id="MobiDB-lite"/>
    </source>
</evidence>
<feature type="region of interest" description="Disordered" evidence="5">
    <location>
        <begin position="24"/>
        <end position="46"/>
    </location>
</feature>
<dbReference type="PANTHER" id="PTHR38439">
    <property type="entry name" value="AURACYANIN-B"/>
    <property type="match status" value="1"/>
</dbReference>
<dbReference type="SUPFAM" id="SSF49503">
    <property type="entry name" value="Cupredoxins"/>
    <property type="match status" value="1"/>
</dbReference>
<dbReference type="AlphaFoldDB" id="A0A4S3ZPR2"/>
<dbReference type="InterPro" id="IPR008972">
    <property type="entry name" value="Cupredoxin"/>
</dbReference>
<evidence type="ECO:0000259" key="7">
    <source>
        <dbReference type="Pfam" id="PF00127"/>
    </source>
</evidence>
<feature type="domain" description="Blue (type 1) copper" evidence="7">
    <location>
        <begin position="47"/>
        <end position="167"/>
    </location>
</feature>
<keyword evidence="9" id="KW-1185">Reference proteome</keyword>
<feature type="chain" id="PRO_5020402039" evidence="6">
    <location>
        <begin position="20"/>
        <end position="167"/>
    </location>
</feature>